<dbReference type="Pfam" id="PF02623">
    <property type="entry name" value="FliW"/>
    <property type="match status" value="1"/>
</dbReference>
<dbReference type="EMBL" id="JABCSC020000004">
    <property type="protein sequence ID" value="NSL56384.1"/>
    <property type="molecule type" value="Genomic_DNA"/>
</dbReference>
<sequence>MKIDSPQFGSLEVASNKVVEFPLGLPGFEACKRYTFIEVEQSSEAFAVLQGVDDPAIAFAVTTPDLLGLHYEFELSEEEQNLLGATRAEDVAVLVILRKGEPEQMRRAGDAHVKANLMAPLVINGATMRGLQKIIAKLGCEVTLKPA</sequence>
<keyword evidence="5" id="KW-0282">Flagellum</keyword>
<comment type="function">
    <text evidence="4">Acts as an anti-CsrA protein, binds CsrA and prevents it from repressing translation of its target genes, one of which is flagellin. Binds to flagellin and participates in the assembly of the flagellum.</text>
</comment>
<name>A0ABX2IHZ3_9RHOO</name>
<dbReference type="RefSeq" id="WP_101944300.1">
    <property type="nucleotide sequence ID" value="NZ_JABCSC020000004.1"/>
</dbReference>
<evidence type="ECO:0000313" key="5">
    <source>
        <dbReference type="EMBL" id="NSL56384.1"/>
    </source>
</evidence>
<evidence type="ECO:0000256" key="1">
    <source>
        <dbReference type="ARBA" id="ARBA00022490"/>
    </source>
</evidence>
<keyword evidence="4" id="KW-0143">Chaperone</keyword>
<dbReference type="HAMAP" id="MF_01185">
    <property type="entry name" value="FliW"/>
    <property type="match status" value="1"/>
</dbReference>
<comment type="subunit">
    <text evidence="4">Interacts with translational regulator CsrA and flagellin(s).</text>
</comment>
<evidence type="ECO:0000256" key="2">
    <source>
        <dbReference type="ARBA" id="ARBA00022795"/>
    </source>
</evidence>
<dbReference type="Proteomes" id="UP000778523">
    <property type="component" value="Unassembled WGS sequence"/>
</dbReference>
<comment type="caution">
    <text evidence="5">The sequence shown here is derived from an EMBL/GenBank/DDBJ whole genome shotgun (WGS) entry which is preliminary data.</text>
</comment>
<evidence type="ECO:0000256" key="3">
    <source>
        <dbReference type="ARBA" id="ARBA00022845"/>
    </source>
</evidence>
<comment type="similarity">
    <text evidence="4">Belongs to the FliW family.</text>
</comment>
<keyword evidence="5" id="KW-0966">Cell projection</keyword>
<keyword evidence="3 4" id="KW-0810">Translation regulation</keyword>
<dbReference type="InterPro" id="IPR003775">
    <property type="entry name" value="Flagellar_assembly_factor_FliW"/>
</dbReference>
<dbReference type="PANTHER" id="PTHR39190:SF1">
    <property type="entry name" value="FLAGELLAR ASSEMBLY FACTOR FLIW"/>
    <property type="match status" value="1"/>
</dbReference>
<organism evidence="5 6">
    <name type="scientific">Uliginosibacterium aquaticum</name>
    <dbReference type="NCBI Taxonomy" id="2731212"/>
    <lineage>
        <taxon>Bacteria</taxon>
        <taxon>Pseudomonadati</taxon>
        <taxon>Pseudomonadota</taxon>
        <taxon>Betaproteobacteria</taxon>
        <taxon>Rhodocyclales</taxon>
        <taxon>Zoogloeaceae</taxon>
        <taxon>Uliginosibacterium</taxon>
    </lineage>
</organism>
<evidence type="ECO:0000256" key="4">
    <source>
        <dbReference type="HAMAP-Rule" id="MF_01185"/>
    </source>
</evidence>
<comment type="subcellular location">
    <subcellularLocation>
        <location evidence="4">Cytoplasm</location>
    </subcellularLocation>
</comment>
<dbReference type="PANTHER" id="PTHR39190">
    <property type="entry name" value="FLAGELLAR ASSEMBLY FACTOR FLIW"/>
    <property type="match status" value="1"/>
</dbReference>
<evidence type="ECO:0000313" key="6">
    <source>
        <dbReference type="Proteomes" id="UP000778523"/>
    </source>
</evidence>
<accession>A0ABX2IHZ3</accession>
<gene>
    <name evidence="4 5" type="primary">fliW</name>
    <name evidence="5" type="ORF">HJ583_015205</name>
</gene>
<keyword evidence="2 4" id="KW-1005">Bacterial flagellum biogenesis</keyword>
<dbReference type="Gene3D" id="2.30.290.10">
    <property type="entry name" value="BH3618-like"/>
    <property type="match status" value="1"/>
</dbReference>
<protein>
    <recommendedName>
        <fullName evidence="4">Flagellar assembly factor FliW</fullName>
    </recommendedName>
</protein>
<proteinExistence type="inferred from homology"/>
<dbReference type="SUPFAM" id="SSF141457">
    <property type="entry name" value="BH3618-like"/>
    <property type="match status" value="1"/>
</dbReference>
<keyword evidence="5" id="KW-0969">Cilium</keyword>
<reference evidence="5 6" key="1">
    <citation type="submission" date="2020-06" db="EMBL/GenBank/DDBJ databases">
        <title>Draft genome of Uliginosibacterium sp. IMCC34675.</title>
        <authorList>
            <person name="Song J."/>
        </authorList>
    </citation>
    <scope>NUCLEOTIDE SEQUENCE [LARGE SCALE GENOMIC DNA]</scope>
    <source>
        <strain evidence="5 6">IMCC34675</strain>
    </source>
</reference>
<keyword evidence="6" id="KW-1185">Reference proteome</keyword>
<keyword evidence="1 4" id="KW-0963">Cytoplasm</keyword>
<dbReference type="InterPro" id="IPR024046">
    <property type="entry name" value="Flagellar_assmbl_FliW_dom_sf"/>
</dbReference>